<name>A0ABU2L476_9ACTN</name>
<evidence type="ECO:0008006" key="4">
    <source>
        <dbReference type="Google" id="ProtNLM"/>
    </source>
</evidence>
<evidence type="ECO:0000256" key="1">
    <source>
        <dbReference type="SAM" id="MobiDB-lite"/>
    </source>
</evidence>
<feature type="compositionally biased region" description="Low complexity" evidence="1">
    <location>
        <begin position="310"/>
        <end position="329"/>
    </location>
</feature>
<feature type="region of interest" description="Disordered" evidence="1">
    <location>
        <begin position="310"/>
        <end position="335"/>
    </location>
</feature>
<feature type="region of interest" description="Disordered" evidence="1">
    <location>
        <begin position="422"/>
        <end position="461"/>
    </location>
</feature>
<feature type="region of interest" description="Disordered" evidence="1">
    <location>
        <begin position="541"/>
        <end position="571"/>
    </location>
</feature>
<organism evidence="2 3">
    <name type="scientific">Streptomyces boetiae</name>
    <dbReference type="NCBI Taxonomy" id="3075541"/>
    <lineage>
        <taxon>Bacteria</taxon>
        <taxon>Bacillati</taxon>
        <taxon>Actinomycetota</taxon>
        <taxon>Actinomycetes</taxon>
        <taxon>Kitasatosporales</taxon>
        <taxon>Streptomycetaceae</taxon>
        <taxon>Streptomyces</taxon>
    </lineage>
</organism>
<evidence type="ECO:0000313" key="3">
    <source>
        <dbReference type="Proteomes" id="UP001183388"/>
    </source>
</evidence>
<comment type="caution">
    <text evidence="2">The sequence shown here is derived from an EMBL/GenBank/DDBJ whole genome shotgun (WGS) entry which is preliminary data.</text>
</comment>
<accession>A0ABU2L476</accession>
<reference evidence="3" key="1">
    <citation type="submission" date="2023-07" db="EMBL/GenBank/DDBJ databases">
        <title>30 novel species of actinomycetes from the DSMZ collection.</title>
        <authorList>
            <person name="Nouioui I."/>
        </authorList>
    </citation>
    <scope>NUCLEOTIDE SEQUENCE [LARGE SCALE GENOMIC DNA]</scope>
    <source>
        <strain evidence="3">DSM 44917</strain>
    </source>
</reference>
<proteinExistence type="predicted"/>
<dbReference type="Proteomes" id="UP001183388">
    <property type="component" value="Unassembled WGS sequence"/>
</dbReference>
<feature type="compositionally biased region" description="Low complexity" evidence="1">
    <location>
        <begin position="435"/>
        <end position="446"/>
    </location>
</feature>
<feature type="compositionally biased region" description="Gly residues" evidence="1">
    <location>
        <begin position="422"/>
        <end position="434"/>
    </location>
</feature>
<feature type="compositionally biased region" description="Gly residues" evidence="1">
    <location>
        <begin position="544"/>
        <end position="567"/>
    </location>
</feature>
<evidence type="ECO:0000313" key="2">
    <source>
        <dbReference type="EMBL" id="MDT0306221.1"/>
    </source>
</evidence>
<dbReference type="EMBL" id="JAVREN010000004">
    <property type="protein sequence ID" value="MDT0306221.1"/>
    <property type="molecule type" value="Genomic_DNA"/>
</dbReference>
<gene>
    <name evidence="2" type="ORF">RM780_04495</name>
</gene>
<protein>
    <recommendedName>
        <fullName evidence="4">Orc1-like AAA ATPase domain-containing protein</fullName>
    </recommendedName>
</protein>
<sequence length="722" mass="77055">MTGDRPPVFERQTVIRRVHALAQPGYPLPGGERRPVVYVQGGRGYGKTLLLDLLEDWVSQYLPSGRADFADGRHEELPHLLSVLAGQLTRYRPGYGRLRFPRLLIALLALEEDLRPYRFDEARLRLSEALKQRRNGMWPQRFLGELTEQPPEVQVQVPFVIALVRLPVNALVALVGFTFPGRAQRWFGHRDKGLPHKPLDTLIELNRWAHTAREDPSGPAGREAGERMAGLLCEAFLADLRDSPRRVRARQTPLLLLDNADAPAGRDFLRWLIESRPALGEGDRAEPLTVVATGREPLPEMADGRVAEAETAAPDAETAAPDAAGRAAGRAGGTGRAGAPVWLRYRLPDLTRPDIQRLLDDAAGGERVDRRLTRLVHEFTAGHPQAAGLLAEVAARRAGRGGSSGAPESVAALLTCPAPQGHGRGAAGAGGPWGAGPAADGPRAAGPGRGDPHAGEGGARARSAEEWLLARLLPVEESGVAAFARCAAARTEADGLWLSHQPDLVAAPWGQRVRQAAPWRASGDAGTAVLRRLLLRRLAAAPGDGRGGGPDDGPGEGPGGGPGGGPGWEAVHGRLRDQCRANGDLAGELHHALALGELAGVAERLAALLPRTPGREWLALLRAAAGVPLGAEAAAPSPPYELFERLVRDAVGEGADDTVTRVVHVVAALRIVRDPLTGLRRRLLYDQIATALGVLAAAQPRDGLVLLQEAVTEYREQAAWWA</sequence>
<keyword evidence="3" id="KW-1185">Reference proteome</keyword>
<dbReference type="RefSeq" id="WP_311629140.1">
    <property type="nucleotide sequence ID" value="NZ_JAVREN010000004.1"/>
</dbReference>